<evidence type="ECO:0000256" key="4">
    <source>
        <dbReference type="SAM" id="Phobius"/>
    </source>
</evidence>
<dbReference type="SMART" id="SM00710">
    <property type="entry name" value="PbH1"/>
    <property type="match status" value="6"/>
</dbReference>
<dbReference type="Gene3D" id="2.160.20.10">
    <property type="entry name" value="Single-stranded right-handed beta-helix, Pectin lyase-like"/>
    <property type="match status" value="2"/>
</dbReference>
<dbReference type="PANTHER" id="PTHR40088">
    <property type="entry name" value="PECTATE LYASE (EUROFUNG)"/>
    <property type="match status" value="1"/>
</dbReference>
<dbReference type="InterPro" id="IPR011050">
    <property type="entry name" value="Pectin_lyase_fold/virulence"/>
</dbReference>
<dbReference type="PANTHER" id="PTHR40088:SF2">
    <property type="entry name" value="SECRETED SUGAR HYDROLASE"/>
    <property type="match status" value="1"/>
</dbReference>
<gene>
    <name evidence="5" type="ORF">COY66_04815</name>
</gene>
<evidence type="ECO:0000256" key="2">
    <source>
        <dbReference type="ARBA" id="ARBA00022525"/>
    </source>
</evidence>
<keyword evidence="4" id="KW-0812">Transmembrane</keyword>
<organism evidence="5 6">
    <name type="scientific">Candidatus Kerfeldbacteria bacterium CG_4_10_14_0_8_um_filter_42_10</name>
    <dbReference type="NCBI Taxonomy" id="2014248"/>
    <lineage>
        <taxon>Bacteria</taxon>
        <taxon>Candidatus Kerfeldiibacteriota</taxon>
    </lineage>
</organism>
<dbReference type="InterPro" id="IPR006626">
    <property type="entry name" value="PbH1"/>
</dbReference>
<evidence type="ECO:0000256" key="1">
    <source>
        <dbReference type="ARBA" id="ARBA00004613"/>
    </source>
</evidence>
<proteinExistence type="predicted"/>
<accession>A0A2M7RHW7</accession>
<protein>
    <submittedName>
        <fullName evidence="5">Uncharacterized protein</fullName>
    </submittedName>
</protein>
<dbReference type="AlphaFoldDB" id="A0A2M7RHW7"/>
<keyword evidence="3" id="KW-0732">Signal</keyword>
<sequence>MKAKLLTITEQKLKLKDATLLLVITLSSIYLIFGFASFGLAYNKTGLLSFYQNSYFVNNRSNKCIDSNTGGTINRPWCTIQYAVSANSLAQPGDTIYIRTGIYYESVNLEKSGTAEAPIKLSTFKNEPVLISGSQIITNFTSLGNSVYSVTSPVNRPVGLAVDNSYIEEVWPFPSSNVAGYLDENQWTYDASANLIYFKISNTQYHFISVPQKNYGISSNNQRYWTIENISIAHFQEYGIKTADTSPCANNYLTVRNTAIGLNQVAGTFVAGCPGVTMEKNLILKNGITRKQGNLRHQGINAGTGDDWNQYAGNIYRSTKGTECSYLSHGYCNGGPELMYLDGQQLVYNYEAESNPSLLTENEWTTGGDQDGYVYLYVPSGMNLGDHQIKRAVFREDSTGHGIIINTPNGREGQFVINGNQIRNNDGKGISICYSEGACQNSVTGSVVTKNYIYNSFESGFDNSGAWGVTFSYNQLVNNGLRDLEDDEDWGGDKGLQLGGQPGWRVHHNIVQGSGNTDFSMGSSDSRIFHNTIVKDQSPLDRVNFSNYGGYASFLKPNQATDLKIKNNIFVVNGNGNHNSGSSSLYGIISCDLNGGDCGGNADWNGNDYYTIETNKRKTIRIGSNDLCLTPDQGTSCLDYNIQEEYPNEHRTDGTFDSLAVDPLFVDQANYNLQLQAGSALVNKGVPLTYTAGGNRSNAITVQDAKYFHNVDNYPGLPYREKVKINSQTCTIIGVDYESNTLTCKENINYSNGDKVYWDYNGLKPDIGFWESNY</sequence>
<dbReference type="InterPro" id="IPR012334">
    <property type="entry name" value="Pectin_lyas_fold"/>
</dbReference>
<reference evidence="5 6" key="1">
    <citation type="submission" date="2017-09" db="EMBL/GenBank/DDBJ databases">
        <title>Depth-based differentiation of microbial function through sediment-hosted aquifers and enrichment of novel symbionts in the deep terrestrial subsurface.</title>
        <authorList>
            <person name="Probst A.J."/>
            <person name="Ladd B."/>
            <person name="Jarett J.K."/>
            <person name="Geller-Mcgrath D.E."/>
            <person name="Sieber C.M."/>
            <person name="Emerson J.B."/>
            <person name="Anantharaman K."/>
            <person name="Thomas B.C."/>
            <person name="Malmstrom R."/>
            <person name="Stieglmeier M."/>
            <person name="Klingl A."/>
            <person name="Woyke T."/>
            <person name="Ryan C.M."/>
            <person name="Banfield J.F."/>
        </authorList>
    </citation>
    <scope>NUCLEOTIDE SEQUENCE [LARGE SCALE GENOMIC DNA]</scope>
    <source>
        <strain evidence="5">CG_4_10_14_0_8_um_filter_42_10</strain>
    </source>
</reference>
<dbReference type="GO" id="GO:0005576">
    <property type="term" value="C:extracellular region"/>
    <property type="evidence" value="ECO:0007669"/>
    <property type="project" value="UniProtKB-SubCell"/>
</dbReference>
<dbReference type="GO" id="GO:0016837">
    <property type="term" value="F:carbon-oxygen lyase activity, acting on polysaccharides"/>
    <property type="evidence" value="ECO:0007669"/>
    <property type="project" value="TreeGrafter"/>
</dbReference>
<dbReference type="InterPro" id="IPR052052">
    <property type="entry name" value="Polysaccharide_Lyase_9"/>
</dbReference>
<dbReference type="Proteomes" id="UP000230779">
    <property type="component" value="Unassembled WGS sequence"/>
</dbReference>
<comment type="caution">
    <text evidence="5">The sequence shown here is derived from an EMBL/GenBank/DDBJ whole genome shotgun (WGS) entry which is preliminary data.</text>
</comment>
<name>A0A2M7RHW7_9BACT</name>
<dbReference type="SUPFAM" id="SSF51126">
    <property type="entry name" value="Pectin lyase-like"/>
    <property type="match status" value="1"/>
</dbReference>
<evidence type="ECO:0000313" key="6">
    <source>
        <dbReference type="Proteomes" id="UP000230779"/>
    </source>
</evidence>
<evidence type="ECO:0000256" key="3">
    <source>
        <dbReference type="ARBA" id="ARBA00022729"/>
    </source>
</evidence>
<comment type="subcellular location">
    <subcellularLocation>
        <location evidence="1">Secreted</location>
    </subcellularLocation>
</comment>
<keyword evidence="4" id="KW-0472">Membrane</keyword>
<dbReference type="EMBL" id="PFMD01000056">
    <property type="protein sequence ID" value="PIY96157.1"/>
    <property type="molecule type" value="Genomic_DNA"/>
</dbReference>
<keyword evidence="4" id="KW-1133">Transmembrane helix</keyword>
<feature type="transmembrane region" description="Helical" evidence="4">
    <location>
        <begin position="20"/>
        <end position="42"/>
    </location>
</feature>
<evidence type="ECO:0000313" key="5">
    <source>
        <dbReference type="EMBL" id="PIY96157.1"/>
    </source>
</evidence>
<keyword evidence="2" id="KW-0964">Secreted</keyword>